<comment type="caution">
    <text evidence="1">The sequence shown here is derived from an EMBL/GenBank/DDBJ whole genome shotgun (WGS) entry which is preliminary data.</text>
</comment>
<accession>A0ABQ5XI06</accession>
<name>A0ABQ5XI06_9GAMM</name>
<evidence type="ECO:0000313" key="1">
    <source>
        <dbReference type="EMBL" id="GLQ91315.1"/>
    </source>
</evidence>
<proteinExistence type="predicted"/>
<organism evidence="1 2">
    <name type="scientific">Dyella acidisoli</name>
    <dbReference type="NCBI Taxonomy" id="1867834"/>
    <lineage>
        <taxon>Bacteria</taxon>
        <taxon>Pseudomonadati</taxon>
        <taxon>Pseudomonadota</taxon>
        <taxon>Gammaproteobacteria</taxon>
        <taxon>Lysobacterales</taxon>
        <taxon>Rhodanobacteraceae</taxon>
        <taxon>Dyella</taxon>
    </lineage>
</organism>
<dbReference type="Proteomes" id="UP001156670">
    <property type="component" value="Unassembled WGS sequence"/>
</dbReference>
<gene>
    <name evidence="1" type="ORF">GCM10007901_02650</name>
</gene>
<evidence type="ECO:0000313" key="2">
    <source>
        <dbReference type="Proteomes" id="UP001156670"/>
    </source>
</evidence>
<reference evidence="2" key="1">
    <citation type="journal article" date="2019" name="Int. J. Syst. Evol. Microbiol.">
        <title>The Global Catalogue of Microorganisms (GCM) 10K type strain sequencing project: providing services to taxonomists for standard genome sequencing and annotation.</title>
        <authorList>
            <consortium name="The Broad Institute Genomics Platform"/>
            <consortium name="The Broad Institute Genome Sequencing Center for Infectious Disease"/>
            <person name="Wu L."/>
            <person name="Ma J."/>
        </authorList>
    </citation>
    <scope>NUCLEOTIDE SEQUENCE [LARGE SCALE GENOMIC DNA]</scope>
    <source>
        <strain evidence="2">NBRC 111980</strain>
    </source>
</reference>
<protein>
    <submittedName>
        <fullName evidence="1">Uncharacterized protein</fullName>
    </submittedName>
</protein>
<dbReference type="EMBL" id="BSOB01000004">
    <property type="protein sequence ID" value="GLQ91315.1"/>
    <property type="molecule type" value="Genomic_DNA"/>
</dbReference>
<keyword evidence="2" id="KW-1185">Reference proteome</keyword>
<sequence>MQGKNALVPIHVDIQQGSLRSMAMPRDARKRVAGFPMRFSADARCRPDCHDQAIKIALNIHKAFKPLR</sequence>